<keyword evidence="4" id="KW-0012">Acyltransferase</keyword>
<evidence type="ECO:0000259" key="2">
    <source>
        <dbReference type="Pfam" id="PF01757"/>
    </source>
</evidence>
<organism evidence="4 5">
    <name type="scientific">Pseudonocardia oceani</name>
    <dbReference type="NCBI Taxonomy" id="2792013"/>
    <lineage>
        <taxon>Bacteria</taxon>
        <taxon>Bacillati</taxon>
        <taxon>Actinomycetota</taxon>
        <taxon>Actinomycetes</taxon>
        <taxon>Pseudonocardiales</taxon>
        <taxon>Pseudonocardiaceae</taxon>
        <taxon>Pseudonocardia</taxon>
    </lineage>
</organism>
<dbReference type="InterPro" id="IPR050879">
    <property type="entry name" value="Acyltransferase_3"/>
</dbReference>
<dbReference type="EMBL" id="JADQDF010000001">
    <property type="protein sequence ID" value="MBW0129873.1"/>
    <property type="molecule type" value="Genomic_DNA"/>
</dbReference>
<feature type="transmembrane region" description="Helical" evidence="1">
    <location>
        <begin position="333"/>
        <end position="351"/>
    </location>
</feature>
<feature type="transmembrane region" description="Helical" evidence="1">
    <location>
        <begin position="212"/>
        <end position="233"/>
    </location>
</feature>
<keyword evidence="4" id="KW-0808">Transferase</keyword>
<reference evidence="4 5" key="1">
    <citation type="submission" date="2020-11" db="EMBL/GenBank/DDBJ databases">
        <title>Pseudonocardia abyssalis sp. nov. and Pseudonocardia oceani sp. nov., description and phylogenomic analysis of two novel actinomycetes isolated from the deep Southern Ocean.</title>
        <authorList>
            <person name="Parra J."/>
        </authorList>
    </citation>
    <scope>NUCLEOTIDE SEQUENCE [LARGE SCALE GENOMIC DNA]</scope>
    <source>
        <strain evidence="5">KRD185</strain>
    </source>
</reference>
<feature type="domain" description="Acyltransferase 3" evidence="2">
    <location>
        <begin position="25"/>
        <end position="351"/>
    </location>
</feature>
<feature type="domain" description="SGNH" evidence="3">
    <location>
        <begin position="440"/>
        <end position="653"/>
    </location>
</feature>
<keyword evidence="1" id="KW-0472">Membrane</keyword>
<proteinExistence type="predicted"/>
<evidence type="ECO:0000259" key="3">
    <source>
        <dbReference type="Pfam" id="PF19040"/>
    </source>
</evidence>
<feature type="transmembrane region" description="Helical" evidence="1">
    <location>
        <begin position="269"/>
        <end position="288"/>
    </location>
</feature>
<dbReference type="InterPro" id="IPR043968">
    <property type="entry name" value="SGNH"/>
</dbReference>
<sequence length="662" mass="70817">MTSTGPAPAAAPGPTVAAPRRFRPELQGLRAVAVALVVVYHVWFNRVSGGVDVFFVITGFLLTGQMLRATGRTAVPVLRQWARTLGRLLPAALIVLLGTVVGGALVLPESRWMQAVREVLASSLFLQNWRLAADSVDYAAQNNAASIVQHFWSLSIQVQVMLAAPVLMLGVVALARARGASPRRTLLALLGTVFAVSLFYSVVLTADDQPFAYFHTVTRLWEFAFGGLLALVIDRVPLSARLRVRLGWIGLVGLVACGLVLQVDAVFPGYAALWPTTCAALVLLAGDTGSRSGADRFLSSAPLRRLGDLSYSLYLWHWPLLVLALVWSRQEQLGIGAGLAVIAVALVLAAATDRLVELAKDPFRVGVAGLAVVLAVTGCLQFVAVARTSSDAVVGTDLHPGAVGGDVPLADLLPAPAGVTEDWVRLEKWDCAPLRGIAWDACRLPVEDEPERRIVLVGDSHVQQFAGALVPIAERSGWQLVSMVFGACPYSTASEVDKGAGEQACLDWNDAAAAEIADMRPDAVVTLASRDVRAGLTEQTPVGFVERWRQLDDLGIPVIAVRDNPRFDHSPADCIQQLGRGAIECGVAREEVYSPEPPYAQIGDVPPNVSFLDIADAVCDDALCPAERGNVLVYMDDNHLTATYTTSMAPLLEDRIRGSLGW</sequence>
<feature type="transmembrane region" description="Helical" evidence="1">
    <location>
        <begin position="245"/>
        <end position="263"/>
    </location>
</feature>
<evidence type="ECO:0000256" key="1">
    <source>
        <dbReference type="SAM" id="Phobius"/>
    </source>
</evidence>
<feature type="transmembrane region" description="Helical" evidence="1">
    <location>
        <begin position="151"/>
        <end position="174"/>
    </location>
</feature>
<keyword evidence="1" id="KW-0812">Transmembrane</keyword>
<keyword evidence="5" id="KW-1185">Reference proteome</keyword>
<keyword evidence="1" id="KW-1133">Transmembrane helix</keyword>
<dbReference type="Proteomes" id="UP000694300">
    <property type="component" value="Unassembled WGS sequence"/>
</dbReference>
<feature type="transmembrane region" description="Helical" evidence="1">
    <location>
        <begin position="88"/>
        <end position="107"/>
    </location>
</feature>
<evidence type="ECO:0000313" key="5">
    <source>
        <dbReference type="Proteomes" id="UP000694300"/>
    </source>
</evidence>
<feature type="transmembrane region" description="Helical" evidence="1">
    <location>
        <begin position="50"/>
        <end position="67"/>
    </location>
</feature>
<feature type="transmembrane region" description="Helical" evidence="1">
    <location>
        <begin position="363"/>
        <end position="384"/>
    </location>
</feature>
<dbReference type="Pfam" id="PF01757">
    <property type="entry name" value="Acyl_transf_3"/>
    <property type="match status" value="1"/>
</dbReference>
<protein>
    <submittedName>
        <fullName evidence="4">Acyltransferase</fullName>
    </submittedName>
</protein>
<dbReference type="GO" id="GO:0016746">
    <property type="term" value="F:acyltransferase activity"/>
    <property type="evidence" value="ECO:0007669"/>
    <property type="project" value="UniProtKB-KW"/>
</dbReference>
<accession>A0ABS6UCB6</accession>
<name>A0ABS6UCB6_9PSEU</name>
<dbReference type="InterPro" id="IPR002656">
    <property type="entry name" value="Acyl_transf_3_dom"/>
</dbReference>
<comment type="caution">
    <text evidence="4">The sequence shown here is derived from an EMBL/GenBank/DDBJ whole genome shotgun (WGS) entry which is preliminary data.</text>
</comment>
<feature type="transmembrane region" description="Helical" evidence="1">
    <location>
        <begin position="186"/>
        <end position="206"/>
    </location>
</feature>
<dbReference type="PANTHER" id="PTHR23028">
    <property type="entry name" value="ACETYLTRANSFERASE"/>
    <property type="match status" value="1"/>
</dbReference>
<dbReference type="Pfam" id="PF19040">
    <property type="entry name" value="SGNH"/>
    <property type="match status" value="1"/>
</dbReference>
<gene>
    <name evidence="4" type="ORF">I4I82_19600</name>
</gene>
<feature type="transmembrane region" description="Helical" evidence="1">
    <location>
        <begin position="309"/>
        <end position="327"/>
    </location>
</feature>
<dbReference type="PANTHER" id="PTHR23028:SF53">
    <property type="entry name" value="ACYL_TRANSF_3 DOMAIN-CONTAINING PROTEIN"/>
    <property type="match status" value="1"/>
</dbReference>
<dbReference type="RefSeq" id="WP_218589062.1">
    <property type="nucleotide sequence ID" value="NZ_JADQDE010000061.1"/>
</dbReference>
<evidence type="ECO:0000313" key="4">
    <source>
        <dbReference type="EMBL" id="MBW0129873.1"/>
    </source>
</evidence>